<reference evidence="1" key="1">
    <citation type="submission" date="2022-10" db="EMBL/GenBank/DDBJ databases">
        <title>Puccinia triticina Genome sequencing and assembly.</title>
        <authorList>
            <person name="Li C."/>
        </authorList>
    </citation>
    <scope>NUCLEOTIDE SEQUENCE</scope>
    <source>
        <strain evidence="1">Pt15</strain>
    </source>
</reference>
<evidence type="ECO:0000313" key="1">
    <source>
        <dbReference type="EMBL" id="WAQ86658.1"/>
    </source>
</evidence>
<organism evidence="1 2">
    <name type="scientific">Puccinia triticina</name>
    <dbReference type="NCBI Taxonomy" id="208348"/>
    <lineage>
        <taxon>Eukaryota</taxon>
        <taxon>Fungi</taxon>
        <taxon>Dikarya</taxon>
        <taxon>Basidiomycota</taxon>
        <taxon>Pucciniomycotina</taxon>
        <taxon>Pucciniomycetes</taxon>
        <taxon>Pucciniales</taxon>
        <taxon>Pucciniaceae</taxon>
        <taxon>Puccinia</taxon>
    </lineage>
</organism>
<gene>
    <name evidence="1" type="ORF">PtA15_7A386</name>
</gene>
<dbReference type="EMBL" id="CP110427">
    <property type="protein sequence ID" value="WAQ86658.1"/>
    <property type="molecule type" value="Genomic_DNA"/>
</dbReference>
<dbReference type="Proteomes" id="UP001164743">
    <property type="component" value="Chromosome 7A"/>
</dbReference>
<evidence type="ECO:0000313" key="2">
    <source>
        <dbReference type="Proteomes" id="UP001164743"/>
    </source>
</evidence>
<name>A0ABY7CP14_9BASI</name>
<dbReference type="GeneID" id="77811881"/>
<sequence length="144" mass="15676">MGFLSIDLLTNLHPHAFPPNNPSMPFADLLRPAKISNSLGTHVLVIGDPVLNQLPISMLISTQTHSSSIRAALRYLLTICTKHHSQEDGRLILALPDGPRPQPQGLGYINWNSSCQAYSLRKVLEGLAVAGIVPTLNRVLIDNV</sequence>
<proteinExistence type="predicted"/>
<dbReference type="RefSeq" id="XP_053022213.1">
    <property type="nucleotide sequence ID" value="XM_053170986.1"/>
</dbReference>
<protein>
    <submittedName>
        <fullName evidence="1">Uncharacterized protein</fullName>
    </submittedName>
</protein>
<keyword evidence="2" id="KW-1185">Reference proteome</keyword>
<accession>A0ABY7CP14</accession>